<dbReference type="InterPro" id="IPR001387">
    <property type="entry name" value="Cro/C1-type_HTH"/>
</dbReference>
<accession>A0A4Q7PKA4</accession>
<dbReference type="Gene3D" id="1.10.260.40">
    <property type="entry name" value="lambda repressor-like DNA-binding domains"/>
    <property type="match status" value="1"/>
</dbReference>
<gene>
    <name evidence="3" type="ORF">EV209_1371</name>
</gene>
<evidence type="ECO:0000259" key="2">
    <source>
        <dbReference type="PROSITE" id="PS50943"/>
    </source>
</evidence>
<dbReference type="SUPFAM" id="SSF47413">
    <property type="entry name" value="lambda repressor-like DNA-binding domains"/>
    <property type="match status" value="1"/>
</dbReference>
<comment type="caution">
    <text evidence="3">The sequence shown here is derived from an EMBL/GenBank/DDBJ whole genome shotgun (WGS) entry which is preliminary data.</text>
</comment>
<feature type="domain" description="HTH cro/C1-type" evidence="2">
    <location>
        <begin position="7"/>
        <end position="62"/>
    </location>
</feature>
<dbReference type="GO" id="GO:0003677">
    <property type="term" value="F:DNA binding"/>
    <property type="evidence" value="ECO:0007669"/>
    <property type="project" value="InterPro"/>
</dbReference>
<dbReference type="PROSITE" id="PS50943">
    <property type="entry name" value="HTH_CROC1"/>
    <property type="match status" value="1"/>
</dbReference>
<organism evidence="3 4">
    <name type="scientific">Cuneatibacter caecimuris</name>
    <dbReference type="NCBI Taxonomy" id="1796618"/>
    <lineage>
        <taxon>Bacteria</taxon>
        <taxon>Bacillati</taxon>
        <taxon>Bacillota</taxon>
        <taxon>Clostridia</taxon>
        <taxon>Lachnospirales</taxon>
        <taxon>Lachnospiraceae</taxon>
        <taxon>Cuneatibacter</taxon>
    </lineage>
</organism>
<sequence length="159" mass="18436">MTINERIKFFRKEILHFNQRQLANELGMAQTGISGLEQNGRTVTDLFINTLCLKYNLSEAWLRDGIEPMYMEAPTFSLDQFARERGASELELQILKAYFSLDPDIRKAVIEHFRSQFATVKPHDFSDIPDTPEEFEKMYPPIEDDEEKYGGEDHRIAAG</sequence>
<evidence type="ECO:0000256" key="1">
    <source>
        <dbReference type="SAM" id="MobiDB-lite"/>
    </source>
</evidence>
<proteinExistence type="predicted"/>
<dbReference type="AlphaFoldDB" id="A0A4Q7PKA4"/>
<reference evidence="3 4" key="1">
    <citation type="submission" date="2019-02" db="EMBL/GenBank/DDBJ databases">
        <title>Genomic Encyclopedia of Type Strains, Phase IV (KMG-IV): sequencing the most valuable type-strain genomes for metagenomic binning, comparative biology and taxonomic classification.</title>
        <authorList>
            <person name="Goeker M."/>
        </authorList>
    </citation>
    <scope>NUCLEOTIDE SEQUENCE [LARGE SCALE GENOMIC DNA]</scope>
    <source>
        <strain evidence="3 4">DSM 29486</strain>
    </source>
</reference>
<dbReference type="InterPro" id="IPR010982">
    <property type="entry name" value="Lambda_DNA-bd_dom_sf"/>
</dbReference>
<feature type="region of interest" description="Disordered" evidence="1">
    <location>
        <begin position="130"/>
        <end position="159"/>
    </location>
</feature>
<evidence type="ECO:0000313" key="4">
    <source>
        <dbReference type="Proteomes" id="UP000292927"/>
    </source>
</evidence>
<dbReference type="CDD" id="cd00093">
    <property type="entry name" value="HTH_XRE"/>
    <property type="match status" value="1"/>
</dbReference>
<feature type="compositionally biased region" description="Basic and acidic residues" evidence="1">
    <location>
        <begin position="148"/>
        <end position="159"/>
    </location>
</feature>
<keyword evidence="4" id="KW-1185">Reference proteome</keyword>
<dbReference type="Proteomes" id="UP000292927">
    <property type="component" value="Unassembled WGS sequence"/>
</dbReference>
<dbReference type="EMBL" id="SGXF01000002">
    <property type="protein sequence ID" value="RZT00935.1"/>
    <property type="molecule type" value="Genomic_DNA"/>
</dbReference>
<protein>
    <recommendedName>
        <fullName evidence="2">HTH cro/C1-type domain-containing protein</fullName>
    </recommendedName>
</protein>
<name>A0A4Q7PKA4_9FIRM</name>
<evidence type="ECO:0000313" key="3">
    <source>
        <dbReference type="EMBL" id="RZT00935.1"/>
    </source>
</evidence>